<dbReference type="Ensembl" id="ENSMMST00000036260.1">
    <property type="protein sequence ID" value="ENSMMSP00000033040.1"/>
    <property type="gene ID" value="ENSMMSG00000024369.1"/>
</dbReference>
<protein>
    <submittedName>
        <fullName evidence="1">Uncharacterized protein</fullName>
    </submittedName>
</protein>
<name>A0A8C6G361_MOSMO</name>
<reference evidence="1" key="2">
    <citation type="submission" date="2025-09" db="UniProtKB">
        <authorList>
            <consortium name="Ensembl"/>
        </authorList>
    </citation>
    <scope>IDENTIFICATION</scope>
</reference>
<evidence type="ECO:0000313" key="1">
    <source>
        <dbReference type="Ensembl" id="ENSMMSP00000033040.1"/>
    </source>
</evidence>
<keyword evidence="2" id="KW-1185">Reference proteome</keyword>
<organism evidence="1 2">
    <name type="scientific">Moschus moschiferus</name>
    <name type="common">Siberian musk deer</name>
    <name type="synonym">Moschus sibiricus</name>
    <dbReference type="NCBI Taxonomy" id="68415"/>
    <lineage>
        <taxon>Eukaryota</taxon>
        <taxon>Metazoa</taxon>
        <taxon>Chordata</taxon>
        <taxon>Craniata</taxon>
        <taxon>Vertebrata</taxon>
        <taxon>Euteleostomi</taxon>
        <taxon>Mammalia</taxon>
        <taxon>Eutheria</taxon>
        <taxon>Laurasiatheria</taxon>
        <taxon>Artiodactyla</taxon>
        <taxon>Ruminantia</taxon>
        <taxon>Pecora</taxon>
        <taxon>Moschidae</taxon>
        <taxon>Moschus</taxon>
    </lineage>
</organism>
<evidence type="ECO:0000313" key="2">
    <source>
        <dbReference type="Proteomes" id="UP000694544"/>
    </source>
</evidence>
<accession>A0A8C6G361</accession>
<dbReference type="GeneTree" id="ENSGT00940000167396"/>
<proteinExistence type="predicted"/>
<sequence length="122" mass="13179">MGSKLPEFQELGSGTWKKIPGCDRNSGAGLFGFEFEECCPCFEKETMTEQALPPALLLGTRRPEFSPTLSAHSGDAPSTVNYAYRSGTWIFAHGDGFCHLSTEEDIIPVDHCDLGGVSSESS</sequence>
<reference evidence="1" key="1">
    <citation type="submission" date="2025-08" db="UniProtKB">
        <authorList>
            <consortium name="Ensembl"/>
        </authorList>
    </citation>
    <scope>IDENTIFICATION</scope>
</reference>
<dbReference type="Proteomes" id="UP000694544">
    <property type="component" value="Unplaced"/>
</dbReference>
<dbReference type="AlphaFoldDB" id="A0A8C6G361"/>